<reference evidence="5 6" key="1">
    <citation type="journal article" date="2015" name="Genome Announc.">
        <title>Expanding the biotechnology potential of lactobacilli through comparative genomics of 213 strains and associated genera.</title>
        <authorList>
            <person name="Sun Z."/>
            <person name="Harris H.M."/>
            <person name="McCann A."/>
            <person name="Guo C."/>
            <person name="Argimon S."/>
            <person name="Zhang W."/>
            <person name="Yang X."/>
            <person name="Jeffery I.B."/>
            <person name="Cooney J.C."/>
            <person name="Kagawa T.F."/>
            <person name="Liu W."/>
            <person name="Song Y."/>
            <person name="Salvetti E."/>
            <person name="Wrobel A."/>
            <person name="Rasinkangas P."/>
            <person name="Parkhill J."/>
            <person name="Rea M.C."/>
            <person name="O'Sullivan O."/>
            <person name="Ritari J."/>
            <person name="Douillard F.P."/>
            <person name="Paul Ross R."/>
            <person name="Yang R."/>
            <person name="Briner A.E."/>
            <person name="Felis G.E."/>
            <person name="de Vos W.M."/>
            <person name="Barrangou R."/>
            <person name="Klaenhammer T.R."/>
            <person name="Caufield P.W."/>
            <person name="Cui Y."/>
            <person name="Zhang H."/>
            <person name="O'Toole P.W."/>
        </authorList>
    </citation>
    <scope>NUCLEOTIDE SEQUENCE [LARGE SCALE GENOMIC DNA]</scope>
    <source>
        <strain evidence="5 6">DSM 13343</strain>
    </source>
</reference>
<sequence>MTMMETTVATSNCTNTRKHSLCPKFTESFKILGKKWNGMILEVLLTNGASRFKDIAQTIIKCSDRVLVERLKELEQEGLINRVTHENSSLIEYVLTDKGEALAPVLQAAHAWGDDWISDEECED</sequence>
<keyword evidence="2" id="KW-0238">DNA-binding</keyword>
<comment type="caution">
    <text evidence="5">The sequence shown here is derived from an EMBL/GenBank/DDBJ whole genome shotgun (WGS) entry which is preliminary data.</text>
</comment>
<dbReference type="PANTHER" id="PTHR33204">
    <property type="entry name" value="TRANSCRIPTIONAL REGULATOR, MARR FAMILY"/>
    <property type="match status" value="1"/>
</dbReference>
<dbReference type="InterPro" id="IPR002577">
    <property type="entry name" value="HTH_HxlR"/>
</dbReference>
<protein>
    <submittedName>
        <fullName evidence="5">Transcriptional regulator HxlR family protein</fullName>
    </submittedName>
</protein>
<dbReference type="EMBL" id="AZEU01000018">
    <property type="protein sequence ID" value="KRL53241.1"/>
    <property type="molecule type" value="Genomic_DNA"/>
</dbReference>
<proteinExistence type="predicted"/>
<gene>
    <name evidence="5" type="ORF">FD01_GL001346</name>
</gene>
<evidence type="ECO:0000256" key="3">
    <source>
        <dbReference type="ARBA" id="ARBA00023163"/>
    </source>
</evidence>
<dbReference type="PATRIC" id="fig|1423769.4.peg.1447"/>
<accession>A0A0R1R971</accession>
<dbReference type="PROSITE" id="PS51118">
    <property type="entry name" value="HTH_HXLR"/>
    <property type="match status" value="1"/>
</dbReference>
<dbReference type="AlphaFoldDB" id="A0A0R1R971"/>
<dbReference type="InterPro" id="IPR036390">
    <property type="entry name" value="WH_DNA-bd_sf"/>
</dbReference>
<evidence type="ECO:0000313" key="5">
    <source>
        <dbReference type="EMBL" id="KRL53241.1"/>
    </source>
</evidence>
<dbReference type="PANTHER" id="PTHR33204:SF37">
    <property type="entry name" value="HTH-TYPE TRANSCRIPTIONAL REGULATOR YODB"/>
    <property type="match status" value="1"/>
</dbReference>
<dbReference type="GO" id="GO:0003677">
    <property type="term" value="F:DNA binding"/>
    <property type="evidence" value="ECO:0007669"/>
    <property type="project" value="UniProtKB-KW"/>
</dbReference>
<organism evidence="5 6">
    <name type="scientific">Lacticaseibacillus manihotivorans DSM 13343 = JCM 12514</name>
    <dbReference type="NCBI Taxonomy" id="1423769"/>
    <lineage>
        <taxon>Bacteria</taxon>
        <taxon>Bacillati</taxon>
        <taxon>Bacillota</taxon>
        <taxon>Bacilli</taxon>
        <taxon>Lactobacillales</taxon>
        <taxon>Lactobacillaceae</taxon>
        <taxon>Lacticaseibacillus</taxon>
    </lineage>
</organism>
<dbReference type="Gene3D" id="1.10.10.10">
    <property type="entry name" value="Winged helix-like DNA-binding domain superfamily/Winged helix DNA-binding domain"/>
    <property type="match status" value="1"/>
</dbReference>
<dbReference type="Proteomes" id="UP000051790">
    <property type="component" value="Unassembled WGS sequence"/>
</dbReference>
<evidence type="ECO:0000256" key="2">
    <source>
        <dbReference type="ARBA" id="ARBA00023125"/>
    </source>
</evidence>
<feature type="domain" description="HTH hxlR-type" evidence="4">
    <location>
        <begin position="22"/>
        <end position="121"/>
    </location>
</feature>
<evidence type="ECO:0000259" key="4">
    <source>
        <dbReference type="PROSITE" id="PS51118"/>
    </source>
</evidence>
<dbReference type="InterPro" id="IPR036388">
    <property type="entry name" value="WH-like_DNA-bd_sf"/>
</dbReference>
<keyword evidence="6" id="KW-1185">Reference proteome</keyword>
<evidence type="ECO:0000313" key="6">
    <source>
        <dbReference type="Proteomes" id="UP000051790"/>
    </source>
</evidence>
<keyword evidence="3" id="KW-0804">Transcription</keyword>
<evidence type="ECO:0000256" key="1">
    <source>
        <dbReference type="ARBA" id="ARBA00023015"/>
    </source>
</evidence>
<name>A0A0R1R971_9LACO</name>
<keyword evidence="1" id="KW-0805">Transcription regulation</keyword>
<dbReference type="SUPFAM" id="SSF46785">
    <property type="entry name" value="Winged helix' DNA-binding domain"/>
    <property type="match status" value="1"/>
</dbReference>
<dbReference type="Pfam" id="PF01638">
    <property type="entry name" value="HxlR"/>
    <property type="match status" value="1"/>
</dbReference>